<dbReference type="RefSeq" id="WP_210854590.1">
    <property type="nucleotide sequence ID" value="NZ_JAGQDD010000009.1"/>
</dbReference>
<dbReference type="Gene3D" id="3.20.20.140">
    <property type="entry name" value="Metal-dependent hydrolases"/>
    <property type="match status" value="1"/>
</dbReference>
<dbReference type="CDD" id="cd01292">
    <property type="entry name" value="metallo-dependent_hydrolases"/>
    <property type="match status" value="1"/>
</dbReference>
<sequence>MRRLIIAWLLLPLTVLAADYSGPLFDAHLHYNVEAWDGRAGPHPPADVRRRLQEAGVRTLLANSRPNEGTHVLARDAGLREAGIRVVPLVRLYRDRKDYDHWFEDPSIAAMVETELARGTAAGPFRGLGEFHLYRSADARGAVAQQLMALAEQRGLVVMAHCDDTAVELLMAATPTAAQRLRMVWAHTGIDGGAAPERVAALFERYPGLVGELSYRPGLVCADGQLCPPWKALIERYPQRFLIGSDTWVNGRWEAYAGLMRDYRRWLGGLSPETARAVAFDNGERLFPPLPERSAQAR</sequence>
<reference evidence="2 3" key="1">
    <citation type="submission" date="2021-04" db="EMBL/GenBank/DDBJ databases">
        <title>The genome sequence of Ideonella sp. 3Y2.</title>
        <authorList>
            <person name="Liu Y."/>
        </authorList>
    </citation>
    <scope>NUCLEOTIDE SEQUENCE [LARGE SCALE GENOMIC DNA]</scope>
    <source>
        <strain evidence="2 3">3Y2</strain>
    </source>
</reference>
<name>A0A941BG19_9BURK</name>
<protein>
    <submittedName>
        <fullName evidence="2">Amidohydrolase</fullName>
    </submittedName>
</protein>
<proteinExistence type="predicted"/>
<organism evidence="2 3">
    <name type="scientific">Ideonella alba</name>
    <dbReference type="NCBI Taxonomy" id="2824118"/>
    <lineage>
        <taxon>Bacteria</taxon>
        <taxon>Pseudomonadati</taxon>
        <taxon>Pseudomonadota</taxon>
        <taxon>Betaproteobacteria</taxon>
        <taxon>Burkholderiales</taxon>
        <taxon>Sphaerotilaceae</taxon>
        <taxon>Ideonella</taxon>
    </lineage>
</organism>
<feature type="chain" id="PRO_5036875339" evidence="1">
    <location>
        <begin position="18"/>
        <end position="298"/>
    </location>
</feature>
<comment type="caution">
    <text evidence="2">The sequence shown here is derived from an EMBL/GenBank/DDBJ whole genome shotgun (WGS) entry which is preliminary data.</text>
</comment>
<dbReference type="SUPFAM" id="SSF51556">
    <property type="entry name" value="Metallo-dependent hydrolases"/>
    <property type="match status" value="1"/>
</dbReference>
<evidence type="ECO:0000313" key="2">
    <source>
        <dbReference type="EMBL" id="MBQ0931622.1"/>
    </source>
</evidence>
<dbReference type="Proteomes" id="UP000676246">
    <property type="component" value="Unassembled WGS sequence"/>
</dbReference>
<keyword evidence="1" id="KW-0732">Signal</keyword>
<evidence type="ECO:0000256" key="1">
    <source>
        <dbReference type="SAM" id="SignalP"/>
    </source>
</evidence>
<dbReference type="EMBL" id="JAGQDD010000009">
    <property type="protein sequence ID" value="MBQ0931622.1"/>
    <property type="molecule type" value="Genomic_DNA"/>
</dbReference>
<gene>
    <name evidence="2" type="ORF">KAK03_14135</name>
</gene>
<feature type="signal peptide" evidence="1">
    <location>
        <begin position="1"/>
        <end position="17"/>
    </location>
</feature>
<evidence type="ECO:0000313" key="3">
    <source>
        <dbReference type="Proteomes" id="UP000676246"/>
    </source>
</evidence>
<accession>A0A941BG19</accession>
<dbReference type="AlphaFoldDB" id="A0A941BG19"/>
<keyword evidence="3" id="KW-1185">Reference proteome</keyword>
<dbReference type="InterPro" id="IPR032466">
    <property type="entry name" value="Metal_Hydrolase"/>
</dbReference>